<comment type="caution">
    <text evidence="2">The sequence shown here is derived from an EMBL/GenBank/DDBJ whole genome shotgun (WGS) entry which is preliminary data.</text>
</comment>
<dbReference type="EMBL" id="WDBY01000037">
    <property type="protein sequence ID" value="KAB6474654.1"/>
    <property type="molecule type" value="Genomic_DNA"/>
</dbReference>
<evidence type="ECO:0000313" key="2">
    <source>
        <dbReference type="EMBL" id="KAB6474654.1"/>
    </source>
</evidence>
<reference evidence="3 4" key="1">
    <citation type="journal article" date="2019" name="Nat. Med.">
        <title>A library of human gut bacterial isolates paired with longitudinal multiomics data enables mechanistic microbiome research.</title>
        <authorList>
            <person name="Poyet M."/>
            <person name="Groussin M."/>
            <person name="Gibbons S.M."/>
            <person name="Avila-Pacheco J."/>
            <person name="Jiang X."/>
            <person name="Kearney S.M."/>
            <person name="Perrotta A.R."/>
            <person name="Berdy B."/>
            <person name="Zhao S."/>
            <person name="Lieberman T.D."/>
            <person name="Swanson P.K."/>
            <person name="Smith M."/>
            <person name="Roesemann S."/>
            <person name="Alexander J.E."/>
            <person name="Rich S.A."/>
            <person name="Livny J."/>
            <person name="Vlamakis H."/>
            <person name="Clish C."/>
            <person name="Bullock K."/>
            <person name="Deik A."/>
            <person name="Scott J."/>
            <person name="Pierce K.A."/>
            <person name="Xavier R.J."/>
            <person name="Alm E.J."/>
        </authorList>
    </citation>
    <scope>NUCLEOTIDE SEQUENCE [LARGE SCALE GENOMIC DNA]</scope>
    <source>
        <strain evidence="2 3">BIOML-A140</strain>
        <strain evidence="1 4">BIOML-A141</strain>
    </source>
</reference>
<organism evidence="2 3">
    <name type="scientific">Phocaeicola vulgatus</name>
    <name type="common">Bacteroides vulgatus</name>
    <dbReference type="NCBI Taxonomy" id="821"/>
    <lineage>
        <taxon>Bacteria</taxon>
        <taxon>Pseudomonadati</taxon>
        <taxon>Bacteroidota</taxon>
        <taxon>Bacteroidia</taxon>
        <taxon>Bacteroidales</taxon>
        <taxon>Bacteroidaceae</taxon>
        <taxon>Phocaeicola</taxon>
    </lineage>
</organism>
<evidence type="ECO:0000313" key="4">
    <source>
        <dbReference type="Proteomes" id="UP000483142"/>
    </source>
</evidence>
<sequence>MKKQVIHFDNTEYTEATKALDEAIETINKHSQELTTNGYILNMEDIKLIANNNREFNKQVYSKQLKEICKLFGLDYSKVCTFEYTITNSMFSDMANNKCNYLYDFSNRLHSCFTLYRYLANNKYIDIINNVASKTIQADELIKEGYTSYTKNDKQNKVLDLTKQLQDLYKQFNKLGINNNDISYLINKDGSINPNRFYRYTE</sequence>
<dbReference type="EMBL" id="WDBZ01000033">
    <property type="protein sequence ID" value="KAB6450535.1"/>
    <property type="molecule type" value="Genomic_DNA"/>
</dbReference>
<accession>A0A3E4KIS4</accession>
<dbReference type="RefSeq" id="WP_117696945.1">
    <property type="nucleotide sequence ID" value="NZ_CAXTGH010000003.1"/>
</dbReference>
<protein>
    <submittedName>
        <fullName evidence="2">Uncharacterized protein</fullName>
    </submittedName>
</protein>
<proteinExistence type="predicted"/>
<gene>
    <name evidence="2" type="ORF">GAZ06_16340</name>
    <name evidence="1" type="ORF">GAZ09_15370</name>
</gene>
<dbReference type="AlphaFoldDB" id="A0A3E4KIS4"/>
<dbReference type="Proteomes" id="UP000483142">
    <property type="component" value="Unassembled WGS sequence"/>
</dbReference>
<name>A0A3E4KIS4_PHOVU</name>
<dbReference type="Proteomes" id="UP000468344">
    <property type="component" value="Unassembled WGS sequence"/>
</dbReference>
<evidence type="ECO:0000313" key="3">
    <source>
        <dbReference type="Proteomes" id="UP000468344"/>
    </source>
</evidence>
<evidence type="ECO:0000313" key="1">
    <source>
        <dbReference type="EMBL" id="KAB6450535.1"/>
    </source>
</evidence>